<comment type="caution">
    <text evidence="1">The sequence shown here is derived from an EMBL/GenBank/DDBJ whole genome shotgun (WGS) entry which is preliminary data.</text>
</comment>
<dbReference type="OrthoDB" id="6436721at2759"/>
<sequence>MTIYARTSFDTIDDKGFRIRTELTQVVSKTEQNTSISLALALETIDTMYPEPGWVYIYIDGSLLKDSESAGAKVAGVLPPFLFF</sequence>
<dbReference type="AlphaFoldDB" id="A0A8X6KP05"/>
<evidence type="ECO:0000313" key="2">
    <source>
        <dbReference type="Proteomes" id="UP000887116"/>
    </source>
</evidence>
<dbReference type="EMBL" id="BMAO01021816">
    <property type="protein sequence ID" value="GFQ77658.1"/>
    <property type="molecule type" value="Genomic_DNA"/>
</dbReference>
<accession>A0A8X6KP05</accession>
<keyword evidence="2" id="KW-1185">Reference proteome</keyword>
<gene>
    <name evidence="1" type="ORF">TNCT_94741</name>
</gene>
<dbReference type="Proteomes" id="UP000887116">
    <property type="component" value="Unassembled WGS sequence"/>
</dbReference>
<evidence type="ECO:0000313" key="1">
    <source>
        <dbReference type="EMBL" id="GFQ77658.1"/>
    </source>
</evidence>
<protein>
    <submittedName>
        <fullName evidence="1">Uncharacterized protein</fullName>
    </submittedName>
</protein>
<proteinExistence type="predicted"/>
<reference evidence="1" key="1">
    <citation type="submission" date="2020-07" db="EMBL/GenBank/DDBJ databases">
        <title>Multicomponent nature underlies the extraordinary mechanical properties of spider dragline silk.</title>
        <authorList>
            <person name="Kono N."/>
            <person name="Nakamura H."/>
            <person name="Mori M."/>
            <person name="Yoshida Y."/>
            <person name="Ohtoshi R."/>
            <person name="Malay A.D."/>
            <person name="Moran D.A.P."/>
            <person name="Tomita M."/>
            <person name="Numata K."/>
            <person name="Arakawa K."/>
        </authorList>
    </citation>
    <scope>NUCLEOTIDE SEQUENCE</scope>
</reference>
<organism evidence="1 2">
    <name type="scientific">Trichonephila clavata</name>
    <name type="common">Joro spider</name>
    <name type="synonym">Nephila clavata</name>
    <dbReference type="NCBI Taxonomy" id="2740835"/>
    <lineage>
        <taxon>Eukaryota</taxon>
        <taxon>Metazoa</taxon>
        <taxon>Ecdysozoa</taxon>
        <taxon>Arthropoda</taxon>
        <taxon>Chelicerata</taxon>
        <taxon>Arachnida</taxon>
        <taxon>Araneae</taxon>
        <taxon>Araneomorphae</taxon>
        <taxon>Entelegynae</taxon>
        <taxon>Araneoidea</taxon>
        <taxon>Nephilidae</taxon>
        <taxon>Trichonephila</taxon>
    </lineage>
</organism>
<name>A0A8X6KP05_TRICU</name>